<dbReference type="Pfam" id="PF17967">
    <property type="entry name" value="Pullulanase_N2"/>
    <property type="match status" value="1"/>
</dbReference>
<dbReference type="Proteomes" id="UP000198341">
    <property type="component" value="Chromosome 8"/>
</dbReference>
<keyword evidence="3" id="KW-0378">Hydrolase</keyword>
<dbReference type="InterPro" id="IPR017853">
    <property type="entry name" value="GH"/>
</dbReference>
<dbReference type="InterPro" id="IPR013783">
    <property type="entry name" value="Ig-like_fold"/>
</dbReference>
<dbReference type="STRING" id="41875.K8EZ72"/>
<dbReference type="Gene3D" id="2.60.40.10">
    <property type="entry name" value="Immunoglobulins"/>
    <property type="match status" value="1"/>
</dbReference>
<keyword evidence="11" id="KW-1185">Reference proteome</keyword>
<dbReference type="InterPro" id="IPR013784">
    <property type="entry name" value="Carb-bd-like_fold"/>
</dbReference>
<dbReference type="KEGG" id="bpg:Bathy08g01590"/>
<evidence type="ECO:0000259" key="8">
    <source>
        <dbReference type="Pfam" id="PF11852"/>
    </source>
</evidence>
<evidence type="ECO:0000313" key="11">
    <source>
        <dbReference type="Proteomes" id="UP000198341"/>
    </source>
</evidence>
<evidence type="ECO:0000256" key="3">
    <source>
        <dbReference type="ARBA" id="ARBA00022801"/>
    </source>
</evidence>
<feature type="domain" description="Pullulanase N2" evidence="9">
    <location>
        <begin position="215"/>
        <end position="361"/>
    </location>
</feature>
<comment type="similarity">
    <text evidence="1">Belongs to the glycosyl hydrolase 13 family.</text>
</comment>
<dbReference type="PANTHER" id="PTHR43002">
    <property type="entry name" value="GLYCOGEN DEBRANCHING ENZYME"/>
    <property type="match status" value="1"/>
</dbReference>
<dbReference type="SUPFAM" id="SSF49452">
    <property type="entry name" value="Starch-binding domain-like"/>
    <property type="match status" value="1"/>
</dbReference>
<dbReference type="Gene3D" id="3.20.20.80">
    <property type="entry name" value="Glycosidases"/>
    <property type="match status" value="1"/>
</dbReference>
<evidence type="ECO:0000256" key="5">
    <source>
        <dbReference type="SAM" id="MobiDB-lite"/>
    </source>
</evidence>
<dbReference type="InterPro" id="IPR004193">
    <property type="entry name" value="Glyco_hydro_13_N"/>
</dbReference>
<name>K8EZ72_9CHLO</name>
<dbReference type="Gene3D" id="2.60.40.1110">
    <property type="match status" value="1"/>
</dbReference>
<accession>K8EZ72</accession>
<dbReference type="GeneID" id="19014138"/>
<proteinExistence type="inferred from homology"/>
<dbReference type="InterPro" id="IPR014756">
    <property type="entry name" value="Ig_E-set"/>
</dbReference>
<dbReference type="AlphaFoldDB" id="K8EZ72"/>
<sequence>MPSVLLLSPKCKNLSSSFASSVQISISGTFGRDAKKSNRAFGSSLPSSSLRRSRGRGRGRSSRGRGRNIQRCFLSDEKKTPGTNNNNENNENNNKNTTKRFLVVNYHRQESDYDGFGLHVWGDVPKPTDWNEPLFPVNASLPQFETYKVELEGTSSKIVSVLLHKGEEQDVRAESMKVPSGEEDVEIFLVSGYQEIWQEKPDLEKLPKGDVNCHRAILLDKRLVALPRDFNGVKEEGGGGGGKEEEEEEVAVELYSSKSGSLKATMDGVESEDPEDGDVLEATLSRVEEDSIDAAVKEKFPAVFNEKCFAFYEIGESTVSDAKMKLLLKTQLAVGTKKQRKDKNENEPLDACGLQIHGALDAFYSYDGPLGCTFMDEIIVVTLWAPSAIQVDFLLFDSPDFSHPKEELEMMFDSSNGTWIIHGRRKELYQMYYNFRVTVFHPKENKVMTSIASDPYARSLAADGRRAHIFDVENDASAKPEGWETFAKPSLNHICEGGIYELHVRDFSALDDSVPEDARGKYKAFSCEEGRGVRHLKKLSQHGLSHVHLLPTYDFGSVPERAENQKSLSSADISGMEALESDSEFQQTLTSKNASEDAFNWGYDPVHYGVPEGSYSTNPDGPTRILEYREMVKSLSEKMNLRLIVDVVYNHTLSSGPTDVNSVLDKIVPGYYHRRNFRGDYEASTCCNNTASEHYMFDRLIVDDLIHWAKDYKVDGFRFDLMGHIMLKTMLKAKAKLEALTLEKDGVDGSKLYLYGEGWDYAEVVQNRVGANASQMNLANTGIGSFNDRVREGAVGGTPFGDPREQGFATGLLDRANAAQGNDDLSRRYRTMEDGEKIIAAFAGNLREYVFTNRHGVETQLRNAAYENSNVAYAGEPKETVNYVSAHDNETLFDCIALRASSEHTTLRDRIRMNRVCTSIVALSQGVPFFHAGDELLRSKSLDRDSYDSGDWFNRLDFSGETHNFGVGMPPRSKNEGRYDLIRPFLANVEENKPSQEDILAQTDYFCELMSIRSSSKLFSLETFKDVQNRVSFFNRGENQIPGLLVYVIDDGFEKLKICDNFERIVVCVNATSTDIENYAEKAFQRHVRNASTAKILEQHPAQGAICEDAETLRRVKISGGTSDVDDLSLTIPALSTIVFVQKR</sequence>
<dbReference type="Gene3D" id="2.60.40.1130">
    <property type="entry name" value="Rab geranylgeranyltransferase alpha-subunit, insert domain"/>
    <property type="match status" value="1"/>
</dbReference>
<evidence type="ECO:0000259" key="9">
    <source>
        <dbReference type="Pfam" id="PF17967"/>
    </source>
</evidence>
<feature type="domain" description="Glycoside hydrolase family 13 N-terminal" evidence="6">
    <location>
        <begin position="369"/>
        <end position="457"/>
    </location>
</feature>
<dbReference type="CDD" id="cd02860">
    <property type="entry name" value="E_set_Pullulanase"/>
    <property type="match status" value="1"/>
</dbReference>
<dbReference type="NCBIfam" id="TIGR02103">
    <property type="entry name" value="pullul_strch"/>
    <property type="match status" value="1"/>
</dbReference>
<evidence type="ECO:0000256" key="4">
    <source>
        <dbReference type="ARBA" id="ARBA00023295"/>
    </source>
</evidence>
<dbReference type="CDD" id="cd11341">
    <property type="entry name" value="AmyAc_Pullulanase_LD-like"/>
    <property type="match status" value="1"/>
</dbReference>
<keyword evidence="4" id="KW-0326">Glycosidase</keyword>
<dbReference type="Pfam" id="PF02922">
    <property type="entry name" value="CBM_48"/>
    <property type="match status" value="1"/>
</dbReference>
<evidence type="ECO:0000256" key="2">
    <source>
        <dbReference type="ARBA" id="ARBA00022729"/>
    </source>
</evidence>
<protein>
    <submittedName>
        <fullName evidence="10">Pullulanase</fullName>
    </submittedName>
</protein>
<feature type="compositionally biased region" description="Basic residues" evidence="5">
    <location>
        <begin position="51"/>
        <end position="68"/>
    </location>
</feature>
<dbReference type="SUPFAM" id="SSF51011">
    <property type="entry name" value="Glycosyl hydrolase domain"/>
    <property type="match status" value="1"/>
</dbReference>
<dbReference type="InterPro" id="IPR011839">
    <property type="entry name" value="Pullul_strch"/>
</dbReference>
<feature type="region of interest" description="Disordered" evidence="5">
    <location>
        <begin position="33"/>
        <end position="98"/>
    </location>
</feature>
<dbReference type="OrthoDB" id="204980at2759"/>
<reference evidence="10 11" key="1">
    <citation type="submission" date="2011-10" db="EMBL/GenBank/DDBJ databases">
        <authorList>
            <person name="Genoscope - CEA"/>
        </authorList>
    </citation>
    <scope>NUCLEOTIDE SEQUENCE [LARGE SCALE GENOMIC DNA]</scope>
    <source>
        <strain evidence="10 11">RCC 1105</strain>
    </source>
</reference>
<evidence type="ECO:0000313" key="10">
    <source>
        <dbReference type="EMBL" id="CCO17805.1"/>
    </source>
</evidence>
<dbReference type="SUPFAM" id="SSF81296">
    <property type="entry name" value="E set domains"/>
    <property type="match status" value="2"/>
</dbReference>
<dbReference type="InterPro" id="IPR005323">
    <property type="entry name" value="CBM41_pullulanase"/>
</dbReference>
<dbReference type="SUPFAM" id="SSF51445">
    <property type="entry name" value="(Trans)glycosidases"/>
    <property type="match status" value="1"/>
</dbReference>
<evidence type="ECO:0000259" key="7">
    <source>
        <dbReference type="Pfam" id="PF03714"/>
    </source>
</evidence>
<organism evidence="10 11">
    <name type="scientific">Bathycoccus prasinos</name>
    <dbReference type="NCBI Taxonomy" id="41875"/>
    <lineage>
        <taxon>Eukaryota</taxon>
        <taxon>Viridiplantae</taxon>
        <taxon>Chlorophyta</taxon>
        <taxon>Mamiellophyceae</taxon>
        <taxon>Mamiellales</taxon>
        <taxon>Bathycoccaceae</taxon>
        <taxon>Bathycoccus</taxon>
    </lineage>
</organism>
<dbReference type="EMBL" id="FO082271">
    <property type="protein sequence ID" value="CCO17805.1"/>
    <property type="molecule type" value="Genomic_DNA"/>
</dbReference>
<feature type="domain" description="Alpha-1,6-glucosidases pullulanase-type C-terminal" evidence="8">
    <location>
        <begin position="961"/>
        <end position="1142"/>
    </location>
</feature>
<keyword evidence="2" id="KW-0732">Signal</keyword>
<dbReference type="GO" id="GO:0030246">
    <property type="term" value="F:carbohydrate binding"/>
    <property type="evidence" value="ECO:0007669"/>
    <property type="project" value="InterPro"/>
</dbReference>
<dbReference type="Pfam" id="PF03714">
    <property type="entry name" value="PUD"/>
    <property type="match status" value="1"/>
</dbReference>
<feature type="compositionally biased region" description="Low complexity" evidence="5">
    <location>
        <begin position="81"/>
        <end position="96"/>
    </location>
</feature>
<feature type="domain" description="Pullulanase carbohydrate-binding module 41" evidence="7">
    <location>
        <begin position="102"/>
        <end position="196"/>
    </location>
</feature>
<evidence type="ECO:0000256" key="1">
    <source>
        <dbReference type="ARBA" id="ARBA00008061"/>
    </source>
</evidence>
<dbReference type="InterPro" id="IPR040671">
    <property type="entry name" value="Pullulanase_N2"/>
</dbReference>
<evidence type="ECO:0000259" key="6">
    <source>
        <dbReference type="Pfam" id="PF02922"/>
    </source>
</evidence>
<dbReference type="RefSeq" id="XP_007511684.1">
    <property type="nucleotide sequence ID" value="XM_007511622.1"/>
</dbReference>
<dbReference type="eggNOG" id="KOG0470">
    <property type="taxonomic scope" value="Eukaryota"/>
</dbReference>
<gene>
    <name evidence="10" type="ORF">Bathy08g01590</name>
</gene>
<dbReference type="Pfam" id="PF11852">
    <property type="entry name" value="Pullul_strch_C"/>
    <property type="match status" value="1"/>
</dbReference>
<dbReference type="InterPro" id="IPR024561">
    <property type="entry name" value="Pullul_strch_C"/>
</dbReference>
<dbReference type="GO" id="GO:0051060">
    <property type="term" value="F:pullulanase activity"/>
    <property type="evidence" value="ECO:0007669"/>
    <property type="project" value="InterPro"/>
</dbReference>
<dbReference type="CDD" id="cd10315">
    <property type="entry name" value="CBM41_pullulanase"/>
    <property type="match status" value="1"/>
</dbReference>
<dbReference type="GO" id="GO:0005975">
    <property type="term" value="P:carbohydrate metabolic process"/>
    <property type="evidence" value="ECO:0007669"/>
    <property type="project" value="InterPro"/>
</dbReference>